<evidence type="ECO:0000313" key="2">
    <source>
        <dbReference type="Proteomes" id="UP001292216"/>
    </source>
</evidence>
<comment type="caution">
    <text evidence="1">The sequence shown here is derived from an EMBL/GenBank/DDBJ whole genome shotgun (WGS) entry which is preliminary data.</text>
</comment>
<dbReference type="RefSeq" id="WP_260070709.1">
    <property type="nucleotide sequence ID" value="NZ_CBCSKM010000019.1"/>
</dbReference>
<evidence type="ECO:0000313" key="1">
    <source>
        <dbReference type="EMBL" id="MEA3572535.1"/>
    </source>
</evidence>
<reference evidence="1 2" key="1">
    <citation type="submission" date="2023-12" db="EMBL/GenBank/DDBJ databases">
        <title>Whole genome sequencing of Paenibacillus phoenicis isolated from the Phoenix Mars Lander spacecraft assembly facility.</title>
        <authorList>
            <person name="Garcia A."/>
            <person name="Venkateswaran K."/>
        </authorList>
    </citation>
    <scope>NUCLEOTIDE SEQUENCE [LARGE SCALE GENOMIC DNA]</scope>
    <source>
        <strain evidence="1 2">3PO2SA</strain>
    </source>
</reference>
<proteinExistence type="predicted"/>
<keyword evidence="2" id="KW-1185">Reference proteome</keyword>
<accession>A0ABU5PRJ8</accession>
<protein>
    <submittedName>
        <fullName evidence="1">Uncharacterized protein</fullName>
    </submittedName>
</protein>
<gene>
    <name evidence="1" type="ORF">U9M73_21645</name>
</gene>
<dbReference type="Proteomes" id="UP001292216">
    <property type="component" value="Unassembled WGS sequence"/>
</dbReference>
<sequence>MKNLDVLIGGNDVESLIATNQRLTAEQVREIRRSGTWPSGYRLI</sequence>
<dbReference type="EMBL" id="JAYERP010000002">
    <property type="protein sequence ID" value="MEA3572535.1"/>
    <property type="molecule type" value="Genomic_DNA"/>
</dbReference>
<organism evidence="1 2">
    <name type="scientific">Paenibacillus phoenicis</name>
    <dbReference type="NCBI Taxonomy" id="554117"/>
    <lineage>
        <taxon>Bacteria</taxon>
        <taxon>Bacillati</taxon>
        <taxon>Bacillota</taxon>
        <taxon>Bacilli</taxon>
        <taxon>Bacillales</taxon>
        <taxon>Paenibacillaceae</taxon>
        <taxon>Paenibacillus</taxon>
    </lineage>
</organism>
<name>A0ABU5PRJ8_9BACL</name>